<dbReference type="PANTHER" id="PTHR11748:SF103">
    <property type="entry name" value="GLYCOLATE OXIDASE SUBUNIT GLCE"/>
    <property type="match status" value="1"/>
</dbReference>
<gene>
    <name evidence="4" type="ORF">GCM10008927_24020</name>
</gene>
<proteinExistence type="predicted"/>
<dbReference type="PROSITE" id="PS51387">
    <property type="entry name" value="FAD_PCMH"/>
    <property type="match status" value="1"/>
</dbReference>
<evidence type="ECO:0000313" key="5">
    <source>
        <dbReference type="Proteomes" id="UP000634455"/>
    </source>
</evidence>
<dbReference type="Proteomes" id="UP000634455">
    <property type="component" value="Unassembled WGS sequence"/>
</dbReference>
<dbReference type="SUPFAM" id="SSF55103">
    <property type="entry name" value="FAD-linked oxidases, C-terminal domain"/>
    <property type="match status" value="1"/>
</dbReference>
<keyword evidence="2" id="KW-0274">FAD</keyword>
<dbReference type="RefSeq" id="WP_189640972.1">
    <property type="nucleotide sequence ID" value="NZ_BMZF01000007.1"/>
</dbReference>
<name>A0ABQ3D655_9RHOB</name>
<dbReference type="PANTHER" id="PTHR11748">
    <property type="entry name" value="D-LACTATE DEHYDROGENASE"/>
    <property type="match status" value="1"/>
</dbReference>
<evidence type="ECO:0000313" key="4">
    <source>
        <dbReference type="EMBL" id="GHA57550.1"/>
    </source>
</evidence>
<sequence length="375" mass="39808">MTPKDEQELAECVKDSSGTGRKLRIRGGGTRLALGNAVSYDDTISMDGFSGVSLYEPGALTLVAGAGTPLSEITETLRKSGQQLPFEPMDHRTLLNSVGEPTIGGVVACNISGPRRIQAGGCRDSLIGVRFVNGQGEAIKNGGRVMKNVTGYDLVKLMAGSFGSLGILTEVAFKVLPIPEVQSTITLHRADINTAVNAMSAALGSPFDVTGAAYLPAIKGADSKTVLRIEGFAKSVKYRADKLAEKVSGFGEVSIVRNDHDIWADIKNVKRLSGNSDAIWRVSVKPSDAPAFCAKLTQSCASAEMQLDWGGGLIWVRVPNDFDLRQSLNVAGHATIIRGDGFAAFHPQPSVLAKIEQRLRDKFDPVGVLNPGIMG</sequence>
<dbReference type="Gene3D" id="3.30.465.10">
    <property type="match status" value="1"/>
</dbReference>
<comment type="caution">
    <text evidence="4">The sequence shown here is derived from an EMBL/GenBank/DDBJ whole genome shotgun (WGS) entry which is preliminary data.</text>
</comment>
<feature type="domain" description="FAD-binding PCMH-type" evidence="3">
    <location>
        <begin position="1"/>
        <end position="178"/>
    </location>
</feature>
<dbReference type="InterPro" id="IPR006094">
    <property type="entry name" value="Oxid_FAD_bind_N"/>
</dbReference>
<protein>
    <submittedName>
        <fullName evidence="4">2-hydroxy-acid oxidase</fullName>
    </submittedName>
</protein>
<keyword evidence="5" id="KW-1185">Reference proteome</keyword>
<accession>A0ABQ3D655</accession>
<dbReference type="InterPro" id="IPR016164">
    <property type="entry name" value="FAD-linked_Oxase-like_C"/>
</dbReference>
<dbReference type="Pfam" id="PF01565">
    <property type="entry name" value="FAD_binding_4"/>
    <property type="match status" value="1"/>
</dbReference>
<dbReference type="InterPro" id="IPR016169">
    <property type="entry name" value="FAD-bd_PCMH_sub2"/>
</dbReference>
<organism evidence="4 5">
    <name type="scientific">Paramylibacter ulvae</name>
    <dbReference type="NCBI Taxonomy" id="1651968"/>
    <lineage>
        <taxon>Bacteria</taxon>
        <taxon>Pseudomonadati</taxon>
        <taxon>Pseudomonadota</taxon>
        <taxon>Alphaproteobacteria</taxon>
        <taxon>Rhodobacterales</taxon>
        <taxon>Paracoccaceae</taxon>
        <taxon>Paramylibacter</taxon>
    </lineage>
</organism>
<reference evidence="5" key="1">
    <citation type="journal article" date="2019" name="Int. J. Syst. Evol. Microbiol.">
        <title>The Global Catalogue of Microorganisms (GCM) 10K type strain sequencing project: providing services to taxonomists for standard genome sequencing and annotation.</title>
        <authorList>
            <consortium name="The Broad Institute Genomics Platform"/>
            <consortium name="The Broad Institute Genome Sequencing Center for Infectious Disease"/>
            <person name="Wu L."/>
            <person name="Ma J."/>
        </authorList>
    </citation>
    <scope>NUCLEOTIDE SEQUENCE [LARGE SCALE GENOMIC DNA]</scope>
    <source>
        <strain evidence="5">KCTC 32465</strain>
    </source>
</reference>
<evidence type="ECO:0000259" key="3">
    <source>
        <dbReference type="PROSITE" id="PS51387"/>
    </source>
</evidence>
<dbReference type="EMBL" id="BMZF01000007">
    <property type="protein sequence ID" value="GHA57550.1"/>
    <property type="molecule type" value="Genomic_DNA"/>
</dbReference>
<dbReference type="SUPFAM" id="SSF56176">
    <property type="entry name" value="FAD-binding/transporter-associated domain-like"/>
    <property type="match status" value="1"/>
</dbReference>
<keyword evidence="1" id="KW-0285">Flavoprotein</keyword>
<evidence type="ECO:0000256" key="1">
    <source>
        <dbReference type="ARBA" id="ARBA00022630"/>
    </source>
</evidence>
<dbReference type="InterPro" id="IPR036318">
    <property type="entry name" value="FAD-bd_PCMH-like_sf"/>
</dbReference>
<evidence type="ECO:0000256" key="2">
    <source>
        <dbReference type="ARBA" id="ARBA00022827"/>
    </source>
</evidence>
<dbReference type="InterPro" id="IPR016166">
    <property type="entry name" value="FAD-bd_PCMH"/>
</dbReference>